<dbReference type="OrthoDB" id="3251998at2"/>
<sequence length="222" mass="25108">MVLKFDPRLIFLLMLIAGLALASVSQNIFYSLLTATSLLYICAGGKRIIFFSCYFLLSYALLYLLQHYAHSAAIKFFAIFIFLSHRMILILLLSDLMKSYATGQIIAALRKLKLPMQVIIPLLIAMRYFPDLKESIHNIKDAIRIRKLQIGLLHPLNSFQYLVIPLIHKSLNTAGEIAESISSKGIEYAGERSSYHQLHFGLLDYAVLAIFLTIFIGGLCYV</sequence>
<comment type="similarity">
    <text evidence="2">Belongs to the CbiQ family.</text>
</comment>
<name>A0A1B2LYR9_9GAMM</name>
<evidence type="ECO:0008006" key="9">
    <source>
        <dbReference type="Google" id="ProtNLM"/>
    </source>
</evidence>
<gene>
    <name evidence="7" type="ORF">BFG52_05865</name>
</gene>
<comment type="subcellular location">
    <subcellularLocation>
        <location evidence="1">Membrane</location>
        <topology evidence="1">Multi-pass membrane protein</topology>
    </subcellularLocation>
</comment>
<evidence type="ECO:0000256" key="3">
    <source>
        <dbReference type="ARBA" id="ARBA00022692"/>
    </source>
</evidence>
<feature type="transmembrane region" description="Helical" evidence="6">
    <location>
        <begin position="76"/>
        <end position="94"/>
    </location>
</feature>
<dbReference type="GO" id="GO:0005886">
    <property type="term" value="C:plasma membrane"/>
    <property type="evidence" value="ECO:0007669"/>
    <property type="project" value="UniProtKB-ARBA"/>
</dbReference>
<evidence type="ECO:0000256" key="2">
    <source>
        <dbReference type="ARBA" id="ARBA00008564"/>
    </source>
</evidence>
<dbReference type="CDD" id="cd16914">
    <property type="entry name" value="EcfT"/>
    <property type="match status" value="1"/>
</dbReference>
<evidence type="ECO:0000256" key="4">
    <source>
        <dbReference type="ARBA" id="ARBA00022989"/>
    </source>
</evidence>
<dbReference type="PANTHER" id="PTHR33514">
    <property type="entry name" value="PROTEIN ABCI12, CHLOROPLASTIC"/>
    <property type="match status" value="1"/>
</dbReference>
<protein>
    <recommendedName>
        <fullName evidence="9">Cobalt transporter</fullName>
    </recommendedName>
</protein>
<dbReference type="PANTHER" id="PTHR33514:SF13">
    <property type="entry name" value="PROTEIN ABCI12, CHLOROPLASTIC"/>
    <property type="match status" value="1"/>
</dbReference>
<evidence type="ECO:0000256" key="1">
    <source>
        <dbReference type="ARBA" id="ARBA00004141"/>
    </source>
</evidence>
<accession>A0A1B2LYR9</accession>
<dbReference type="STRING" id="1789224.BFG52_05865"/>
<feature type="transmembrane region" description="Helical" evidence="6">
    <location>
        <begin position="38"/>
        <end position="64"/>
    </location>
</feature>
<dbReference type="KEGG" id="ala:BFG52_05865"/>
<dbReference type="Proteomes" id="UP000093391">
    <property type="component" value="Chromosome"/>
</dbReference>
<proteinExistence type="inferred from homology"/>
<organism evidence="7 8">
    <name type="scientific">Acinetobacter larvae</name>
    <dbReference type="NCBI Taxonomy" id="1789224"/>
    <lineage>
        <taxon>Bacteria</taxon>
        <taxon>Pseudomonadati</taxon>
        <taxon>Pseudomonadota</taxon>
        <taxon>Gammaproteobacteria</taxon>
        <taxon>Moraxellales</taxon>
        <taxon>Moraxellaceae</taxon>
        <taxon>Acinetobacter</taxon>
    </lineage>
</organism>
<reference evidence="7 8" key="1">
    <citation type="submission" date="2016-08" db="EMBL/GenBank/DDBJ databases">
        <authorList>
            <person name="Seilhamer J.J."/>
        </authorList>
    </citation>
    <scope>NUCLEOTIDE SEQUENCE [LARGE SCALE GENOMIC DNA]</scope>
    <source>
        <strain evidence="7 8">BRTC-1</strain>
    </source>
</reference>
<keyword evidence="5 6" id="KW-0472">Membrane</keyword>
<evidence type="ECO:0000313" key="8">
    <source>
        <dbReference type="Proteomes" id="UP000093391"/>
    </source>
</evidence>
<keyword evidence="3 6" id="KW-0812">Transmembrane</keyword>
<dbReference type="RefSeq" id="WP_067553548.1">
    <property type="nucleotide sequence ID" value="NZ_CP016895.1"/>
</dbReference>
<dbReference type="Pfam" id="PF02361">
    <property type="entry name" value="CbiQ"/>
    <property type="match status" value="1"/>
</dbReference>
<feature type="transmembrane region" description="Helical" evidence="6">
    <location>
        <begin position="202"/>
        <end position="221"/>
    </location>
</feature>
<dbReference type="InterPro" id="IPR003339">
    <property type="entry name" value="ABC/ECF_trnsptr_transmembrane"/>
</dbReference>
<evidence type="ECO:0000256" key="6">
    <source>
        <dbReference type="SAM" id="Phobius"/>
    </source>
</evidence>
<evidence type="ECO:0000313" key="7">
    <source>
        <dbReference type="EMBL" id="AOA57923.1"/>
    </source>
</evidence>
<keyword evidence="4 6" id="KW-1133">Transmembrane helix</keyword>
<dbReference type="EMBL" id="CP016895">
    <property type="protein sequence ID" value="AOA57923.1"/>
    <property type="molecule type" value="Genomic_DNA"/>
</dbReference>
<keyword evidence="8" id="KW-1185">Reference proteome</keyword>
<evidence type="ECO:0000256" key="5">
    <source>
        <dbReference type="ARBA" id="ARBA00023136"/>
    </source>
</evidence>
<dbReference type="AlphaFoldDB" id="A0A1B2LYR9"/>